<dbReference type="InterPro" id="IPR001841">
    <property type="entry name" value="Znf_RING"/>
</dbReference>
<dbReference type="OrthoDB" id="5600418at2759"/>
<dbReference type="Gene3D" id="2.130.10.10">
    <property type="entry name" value="YVTN repeat-like/Quinoprotein amine dehydrogenase"/>
    <property type="match status" value="1"/>
</dbReference>
<dbReference type="InterPro" id="IPR015943">
    <property type="entry name" value="WD40/YVTN_repeat-like_dom_sf"/>
</dbReference>
<dbReference type="PROSITE" id="PS50089">
    <property type="entry name" value="ZF_RING_2"/>
    <property type="match status" value="1"/>
</dbReference>
<dbReference type="AlphaFoldDB" id="A0A1I8NME9"/>
<dbReference type="SUPFAM" id="SSF57850">
    <property type="entry name" value="RING/U-box"/>
    <property type="match status" value="1"/>
</dbReference>
<dbReference type="InterPro" id="IPR056527">
    <property type="entry name" value="WD40_RFWD3"/>
</dbReference>
<evidence type="ECO:0000256" key="15">
    <source>
        <dbReference type="ARBA" id="ARBA00034306"/>
    </source>
</evidence>
<evidence type="ECO:0000256" key="1">
    <source>
        <dbReference type="ARBA" id="ARBA00000900"/>
    </source>
</evidence>
<evidence type="ECO:0000256" key="14">
    <source>
        <dbReference type="ARBA" id="ARBA00023242"/>
    </source>
</evidence>
<dbReference type="EC" id="2.3.2.27" evidence="4"/>
<keyword evidence="6" id="KW-0853">WD repeat</keyword>
<evidence type="ECO:0000256" key="5">
    <source>
        <dbReference type="ARBA" id="ARBA00022490"/>
    </source>
</evidence>
<dbReference type="InterPro" id="IPR036322">
    <property type="entry name" value="WD40_repeat_dom_sf"/>
</dbReference>
<evidence type="ECO:0000256" key="6">
    <source>
        <dbReference type="ARBA" id="ARBA00022574"/>
    </source>
</evidence>
<dbReference type="Proteomes" id="UP000095300">
    <property type="component" value="Unassembled WGS sequence"/>
</dbReference>
<dbReference type="InterPro" id="IPR037381">
    <property type="entry name" value="RFWD3"/>
</dbReference>
<protein>
    <recommendedName>
        <fullName evidence="4">RING-type E3 ubiquitin transferase</fullName>
        <ecNumber evidence="4">2.3.2.27</ecNumber>
    </recommendedName>
</protein>
<sequence>MSLFFENYDYDGYASSAGNGSGNELYDDLNSRWTSSVYSTSSDSLTSATSSNSSSDTDISSGSGTESSSSSSSSISHDSEREDDDDTPMQSSSRDSSVANVSGQQHINITTALNPRKEKARLTLQARKNGEDDESSLSCSLCLLNCEMLGDHRLCSLKCGHFFGESCLRKRLKETPGSNVCPDCKAKARVRHIRYLYAKRLVAIDRTEEVRVRDQLNQERTRTQILQFELDSLKTSYLQVTQKMQSLAAANESLKEMLQHKGIPSTFNMKANEEMISTNPLTYKLILDKKIPISSKACCRVMKYDDRRSKLIISQKGFFPGYGLRIMNAPGFENSNYLYTSQKMVCDISLSPGNEQNLIAVASKERTSKLFDMRNFQAVTVFKPGKESIRSCAISCNESESKLYLGSTHGSVYLYDTRNPGTIVNEYNPEPDRIGAIIQIETVPKCELFPHGGLIVCKISSLWFLEPRVENDCAVELTCLLSEANFVSINYNSQNRSLLVQADISADQPRVRHILGYLTRDKNNVPIYQTDVVFFALTSNPVATRSTQIQINSNTLVVAYMQDPKLLALYDKNSEQSIQSHPMSKVVYDACPIYTSEFTYLAALNKSKCFLYKVTSST</sequence>
<evidence type="ECO:0000256" key="13">
    <source>
        <dbReference type="ARBA" id="ARBA00023204"/>
    </source>
</evidence>
<dbReference type="VEuPathDB" id="VectorBase:SCAU000299"/>
<dbReference type="InterPro" id="IPR013083">
    <property type="entry name" value="Znf_RING/FYVE/PHD"/>
</dbReference>
<dbReference type="GO" id="GO:0005737">
    <property type="term" value="C:cytoplasm"/>
    <property type="evidence" value="ECO:0007669"/>
    <property type="project" value="UniProtKB-SubCell"/>
</dbReference>
<evidence type="ECO:0000256" key="2">
    <source>
        <dbReference type="ARBA" id="ARBA00004496"/>
    </source>
</evidence>
<comment type="pathway">
    <text evidence="3">Protein modification; protein ubiquitination.</text>
</comment>
<evidence type="ECO:0000256" key="3">
    <source>
        <dbReference type="ARBA" id="ARBA00004906"/>
    </source>
</evidence>
<feature type="compositionally biased region" description="Low complexity" evidence="17">
    <location>
        <begin position="36"/>
        <end position="76"/>
    </location>
</feature>
<dbReference type="GO" id="GO:0016604">
    <property type="term" value="C:nuclear body"/>
    <property type="evidence" value="ECO:0007669"/>
    <property type="project" value="UniProtKB-SubCell"/>
</dbReference>
<evidence type="ECO:0000256" key="8">
    <source>
        <dbReference type="ARBA" id="ARBA00022737"/>
    </source>
</evidence>
<evidence type="ECO:0000256" key="7">
    <source>
        <dbReference type="ARBA" id="ARBA00022679"/>
    </source>
</evidence>
<feature type="region of interest" description="Disordered" evidence="17">
    <location>
        <begin position="36"/>
        <end position="114"/>
    </location>
</feature>
<dbReference type="SUPFAM" id="SSF50978">
    <property type="entry name" value="WD40 repeat-like"/>
    <property type="match status" value="1"/>
</dbReference>
<keyword evidence="10 16" id="KW-0479">Metal-binding</keyword>
<dbReference type="GO" id="GO:0036297">
    <property type="term" value="P:interstrand cross-link repair"/>
    <property type="evidence" value="ECO:0007669"/>
    <property type="project" value="InterPro"/>
</dbReference>
<keyword evidence="12" id="KW-0862">Zinc</keyword>
<evidence type="ECO:0000256" key="17">
    <source>
        <dbReference type="SAM" id="MobiDB-lite"/>
    </source>
</evidence>
<feature type="compositionally biased region" description="Polar residues" evidence="17">
    <location>
        <begin position="103"/>
        <end position="113"/>
    </location>
</feature>
<dbReference type="PANTHER" id="PTHR16047">
    <property type="entry name" value="RFWD3 PROTEIN"/>
    <property type="match status" value="1"/>
</dbReference>
<name>A0A1I8NME9_STOCA</name>
<organism evidence="19 20">
    <name type="scientific">Stomoxys calcitrans</name>
    <name type="common">Stable fly</name>
    <name type="synonym">Conops calcitrans</name>
    <dbReference type="NCBI Taxonomy" id="35570"/>
    <lineage>
        <taxon>Eukaryota</taxon>
        <taxon>Metazoa</taxon>
        <taxon>Ecdysozoa</taxon>
        <taxon>Arthropoda</taxon>
        <taxon>Hexapoda</taxon>
        <taxon>Insecta</taxon>
        <taxon>Pterygota</taxon>
        <taxon>Neoptera</taxon>
        <taxon>Endopterygota</taxon>
        <taxon>Diptera</taxon>
        <taxon>Brachycera</taxon>
        <taxon>Muscomorpha</taxon>
        <taxon>Muscoidea</taxon>
        <taxon>Muscidae</taxon>
        <taxon>Stomoxys</taxon>
    </lineage>
</organism>
<dbReference type="GO" id="GO:0008270">
    <property type="term" value="F:zinc ion binding"/>
    <property type="evidence" value="ECO:0007669"/>
    <property type="project" value="UniProtKB-KW"/>
</dbReference>
<evidence type="ECO:0000256" key="12">
    <source>
        <dbReference type="ARBA" id="ARBA00022833"/>
    </source>
</evidence>
<dbReference type="Pfam" id="PF23419">
    <property type="entry name" value="WD40_RFWD3"/>
    <property type="match status" value="1"/>
</dbReference>
<feature type="compositionally biased region" description="Low complexity" evidence="17">
    <location>
        <begin position="91"/>
        <end position="102"/>
    </location>
</feature>
<dbReference type="PANTHER" id="PTHR16047:SF7">
    <property type="entry name" value="E3 UBIQUITIN-PROTEIN LIGASE RFWD3"/>
    <property type="match status" value="1"/>
</dbReference>
<dbReference type="GO" id="GO:0016567">
    <property type="term" value="P:protein ubiquitination"/>
    <property type="evidence" value="ECO:0007669"/>
    <property type="project" value="InterPro"/>
</dbReference>
<keyword evidence="11" id="KW-0833">Ubl conjugation pathway</keyword>
<keyword evidence="20" id="KW-1185">Reference proteome</keyword>
<dbReference type="EnsemblMetazoa" id="SCAU000299-RA">
    <property type="protein sequence ID" value="SCAU000299-PA"/>
    <property type="gene ID" value="SCAU000299"/>
</dbReference>
<evidence type="ECO:0000256" key="11">
    <source>
        <dbReference type="ARBA" id="ARBA00022786"/>
    </source>
</evidence>
<dbReference type="Gene3D" id="3.30.40.10">
    <property type="entry name" value="Zinc/RING finger domain, C3HC4 (zinc finger)"/>
    <property type="match status" value="1"/>
</dbReference>
<keyword evidence="14" id="KW-0539">Nucleus</keyword>
<gene>
    <name evidence="19" type="primary">106089339</name>
</gene>
<accession>A0A1I8NME9</accession>
<dbReference type="GO" id="GO:0061630">
    <property type="term" value="F:ubiquitin protein ligase activity"/>
    <property type="evidence" value="ECO:0007669"/>
    <property type="project" value="UniProtKB-EC"/>
</dbReference>
<dbReference type="KEGG" id="scac:106089339"/>
<comment type="subcellular location">
    <subcellularLocation>
        <location evidence="2">Cytoplasm</location>
    </subcellularLocation>
    <subcellularLocation>
        <location evidence="15">Nucleus</location>
        <location evidence="15">Nuclear body</location>
    </subcellularLocation>
</comment>
<feature type="domain" description="RING-type" evidence="18">
    <location>
        <begin position="139"/>
        <end position="185"/>
    </location>
</feature>
<evidence type="ECO:0000256" key="9">
    <source>
        <dbReference type="ARBA" id="ARBA00022763"/>
    </source>
</evidence>
<keyword evidence="9" id="KW-0227">DNA damage</keyword>
<evidence type="ECO:0000256" key="4">
    <source>
        <dbReference type="ARBA" id="ARBA00012483"/>
    </source>
</evidence>
<keyword evidence="10 16" id="KW-0863">Zinc-finger</keyword>
<proteinExistence type="predicted"/>
<comment type="catalytic activity">
    <reaction evidence="1">
        <text>S-ubiquitinyl-[E2 ubiquitin-conjugating enzyme]-L-cysteine + [acceptor protein]-L-lysine = [E2 ubiquitin-conjugating enzyme]-L-cysteine + N(6)-ubiquitinyl-[acceptor protein]-L-lysine.</text>
        <dbReference type="EC" id="2.3.2.27"/>
    </reaction>
</comment>
<keyword evidence="5" id="KW-0963">Cytoplasm</keyword>
<evidence type="ECO:0000259" key="18">
    <source>
        <dbReference type="PROSITE" id="PS50089"/>
    </source>
</evidence>
<evidence type="ECO:0000313" key="20">
    <source>
        <dbReference type="Proteomes" id="UP000095300"/>
    </source>
</evidence>
<keyword evidence="8" id="KW-0677">Repeat</keyword>
<reference evidence="19" key="1">
    <citation type="submission" date="2020-05" db="UniProtKB">
        <authorList>
            <consortium name="EnsemblMetazoa"/>
        </authorList>
    </citation>
    <scope>IDENTIFICATION</scope>
    <source>
        <strain evidence="19">USDA</strain>
    </source>
</reference>
<keyword evidence="7" id="KW-0808">Transferase</keyword>
<evidence type="ECO:0000256" key="10">
    <source>
        <dbReference type="ARBA" id="ARBA00022771"/>
    </source>
</evidence>
<dbReference type="STRING" id="35570.A0A1I8NME9"/>
<evidence type="ECO:0000313" key="19">
    <source>
        <dbReference type="EnsemblMetazoa" id="SCAU000299-PA"/>
    </source>
</evidence>
<evidence type="ECO:0000256" key="16">
    <source>
        <dbReference type="PROSITE-ProRule" id="PRU00175"/>
    </source>
</evidence>
<keyword evidence="13" id="KW-0234">DNA repair</keyword>